<feature type="region of interest" description="Disordered" evidence="2">
    <location>
        <begin position="1"/>
        <end position="23"/>
    </location>
</feature>
<dbReference type="Gene3D" id="3.30.160.60">
    <property type="entry name" value="Classic Zinc Finger"/>
    <property type="match status" value="1"/>
</dbReference>
<dbReference type="SUPFAM" id="SSF57667">
    <property type="entry name" value="beta-beta-alpha zinc fingers"/>
    <property type="match status" value="1"/>
</dbReference>
<dbReference type="GO" id="GO:0008270">
    <property type="term" value="F:zinc ion binding"/>
    <property type="evidence" value="ECO:0007669"/>
    <property type="project" value="UniProtKB-KW"/>
</dbReference>
<name>M3J1C8_CANMX</name>
<evidence type="ECO:0000256" key="2">
    <source>
        <dbReference type="SAM" id="MobiDB-lite"/>
    </source>
</evidence>
<dbReference type="eggNOG" id="KOG1721">
    <property type="taxonomic scope" value="Eukaryota"/>
</dbReference>
<keyword evidence="5" id="KW-1185">Reference proteome</keyword>
<evidence type="ECO:0000256" key="1">
    <source>
        <dbReference type="PROSITE-ProRule" id="PRU00042"/>
    </source>
</evidence>
<dbReference type="SMART" id="SM00355">
    <property type="entry name" value="ZnF_C2H2"/>
    <property type="match status" value="2"/>
</dbReference>
<accession>M3J1C8</accession>
<dbReference type="STRING" id="1245528.M3J1C8"/>
<dbReference type="PROSITE" id="PS50157">
    <property type="entry name" value="ZINC_FINGER_C2H2_2"/>
    <property type="match status" value="1"/>
</dbReference>
<evidence type="ECO:0000313" key="5">
    <source>
        <dbReference type="Proteomes" id="UP000011777"/>
    </source>
</evidence>
<dbReference type="OMA" id="HENFRSY"/>
<proteinExistence type="predicted"/>
<dbReference type="InterPro" id="IPR013087">
    <property type="entry name" value="Znf_C2H2_type"/>
</dbReference>
<dbReference type="Proteomes" id="UP000011777">
    <property type="component" value="Unassembled WGS sequence"/>
</dbReference>
<dbReference type="AlphaFoldDB" id="M3J1C8"/>
<dbReference type="Pfam" id="PF00096">
    <property type="entry name" value="zf-C2H2"/>
    <property type="match status" value="1"/>
</dbReference>
<evidence type="ECO:0000313" key="4">
    <source>
        <dbReference type="EMBL" id="EMG45648.1"/>
    </source>
</evidence>
<dbReference type="HOGENOM" id="CLU_1156245_0_0_1"/>
<organism evidence="4 5">
    <name type="scientific">Candida maltosa (strain Xu316)</name>
    <name type="common">Yeast</name>
    <dbReference type="NCBI Taxonomy" id="1245528"/>
    <lineage>
        <taxon>Eukaryota</taxon>
        <taxon>Fungi</taxon>
        <taxon>Dikarya</taxon>
        <taxon>Ascomycota</taxon>
        <taxon>Saccharomycotina</taxon>
        <taxon>Pichiomycetes</taxon>
        <taxon>Debaryomycetaceae</taxon>
        <taxon>Candida/Lodderomyces clade</taxon>
        <taxon>Candida</taxon>
    </lineage>
</organism>
<keyword evidence="1" id="KW-0862">Zinc</keyword>
<keyword evidence="1" id="KW-0863">Zinc-finger</keyword>
<feature type="non-terminal residue" evidence="4">
    <location>
        <position position="1"/>
    </location>
</feature>
<reference evidence="4 5" key="1">
    <citation type="submission" date="2013-02" db="EMBL/GenBank/DDBJ databases">
        <title>Genome sequence of Candida maltosa Xu316, a potential industrial strain for xylitol and ethanol production.</title>
        <authorList>
            <person name="Yu J."/>
            <person name="Wang Q."/>
            <person name="Geng X."/>
            <person name="Bao W."/>
            <person name="He P."/>
            <person name="Cai J."/>
        </authorList>
    </citation>
    <scope>NUCLEOTIDE SEQUENCE [LARGE SCALE GENOMIC DNA]</scope>
    <source>
        <strain evidence="5">Xu316</strain>
    </source>
</reference>
<dbReference type="EMBL" id="AOGT01002402">
    <property type="protein sequence ID" value="EMG45648.1"/>
    <property type="molecule type" value="Genomic_DNA"/>
</dbReference>
<feature type="domain" description="C2H2-type" evidence="3">
    <location>
        <begin position="180"/>
        <end position="210"/>
    </location>
</feature>
<evidence type="ECO:0000259" key="3">
    <source>
        <dbReference type="PROSITE" id="PS50157"/>
    </source>
</evidence>
<keyword evidence="1" id="KW-0479">Metal-binding</keyword>
<gene>
    <name evidence="4" type="ORF">G210_4158</name>
</gene>
<comment type="caution">
    <text evidence="4">The sequence shown here is derived from an EMBL/GenBank/DDBJ whole genome shotgun (WGS) entry which is preliminary data.</text>
</comment>
<protein>
    <recommendedName>
        <fullName evidence="3">C2H2-type domain-containing protein</fullName>
    </recommendedName>
</protein>
<dbReference type="OrthoDB" id="6910977at2759"/>
<dbReference type="InterPro" id="IPR036236">
    <property type="entry name" value="Znf_C2H2_sf"/>
</dbReference>
<dbReference type="PROSITE" id="PS00028">
    <property type="entry name" value="ZINC_FINGER_C2H2_1"/>
    <property type="match status" value="1"/>
</dbReference>
<sequence>MSSTAAVAGPSSSPVGSSSGSALMSTLSLQPPFETKKITENDFVVNKLSSSKPGSRKSSLTTTSSVKVPYVSMKKRLLAKYSPRLLQRMRLSESDTKCRKHCHENFRSYSQLIDHYESNGLECYLQSRSFICPVKECPMNIIGFDKRADLRHHVHSDHVTHGLVSDQYSKYAKEIQEFLFVCDEPDCGKGFYRSDTLSRHMKLVHKRQKINPNPRRKRKVDDDEDVVIDGRSFKRSKSLT</sequence>